<dbReference type="Proteomes" id="UP000646749">
    <property type="component" value="Unassembled WGS sequence"/>
</dbReference>
<evidence type="ECO:0008006" key="6">
    <source>
        <dbReference type="Google" id="ProtNLM"/>
    </source>
</evidence>
<dbReference type="InterPro" id="IPR027417">
    <property type="entry name" value="P-loop_NTPase"/>
</dbReference>
<dbReference type="PROSITE" id="PS50082">
    <property type="entry name" value="WD_REPEATS_2"/>
    <property type="match status" value="11"/>
</dbReference>
<evidence type="ECO:0000256" key="1">
    <source>
        <dbReference type="ARBA" id="ARBA00022574"/>
    </source>
</evidence>
<reference evidence="4 5" key="1">
    <citation type="submission" date="2021-01" db="EMBL/GenBank/DDBJ databases">
        <title>Whole genome shotgun sequence of Plantactinospora endophytica NBRC 110450.</title>
        <authorList>
            <person name="Komaki H."/>
            <person name="Tamura T."/>
        </authorList>
    </citation>
    <scope>NUCLEOTIDE SEQUENCE [LARGE SCALE GENOMIC DNA]</scope>
    <source>
        <strain evidence="4 5">NBRC 110450</strain>
    </source>
</reference>
<evidence type="ECO:0000256" key="3">
    <source>
        <dbReference type="PROSITE-ProRule" id="PRU00221"/>
    </source>
</evidence>
<feature type="repeat" description="WD" evidence="3">
    <location>
        <begin position="961"/>
        <end position="1004"/>
    </location>
</feature>
<dbReference type="InterPro" id="IPR043504">
    <property type="entry name" value="Peptidase_S1_PA_chymotrypsin"/>
</dbReference>
<dbReference type="InterPro" id="IPR015943">
    <property type="entry name" value="WD40/YVTN_repeat-like_dom_sf"/>
</dbReference>
<feature type="repeat" description="WD" evidence="3">
    <location>
        <begin position="1286"/>
        <end position="1312"/>
    </location>
</feature>
<dbReference type="InterPro" id="IPR050349">
    <property type="entry name" value="WD_LIS1/nudF_dynein_reg"/>
</dbReference>
<feature type="repeat" description="WD" evidence="3">
    <location>
        <begin position="1225"/>
        <end position="1268"/>
    </location>
</feature>
<feature type="repeat" description="WD" evidence="3">
    <location>
        <begin position="917"/>
        <end position="960"/>
    </location>
</feature>
<dbReference type="SUPFAM" id="SSF50978">
    <property type="entry name" value="WD40 repeat-like"/>
    <property type="match status" value="1"/>
</dbReference>
<evidence type="ECO:0000313" key="4">
    <source>
        <dbReference type="EMBL" id="GIG90409.1"/>
    </source>
</evidence>
<protein>
    <recommendedName>
        <fullName evidence="6">Orc1-like AAA ATPase domain-containing protein</fullName>
    </recommendedName>
</protein>
<feature type="repeat" description="WD" evidence="3">
    <location>
        <begin position="1137"/>
        <end position="1180"/>
    </location>
</feature>
<dbReference type="SMART" id="SM00320">
    <property type="entry name" value="WD40"/>
    <property type="match status" value="12"/>
</dbReference>
<dbReference type="SUPFAM" id="SSF50494">
    <property type="entry name" value="Trypsin-like serine proteases"/>
    <property type="match status" value="1"/>
</dbReference>
<evidence type="ECO:0000313" key="5">
    <source>
        <dbReference type="Proteomes" id="UP000646749"/>
    </source>
</evidence>
<dbReference type="EMBL" id="BONW01000028">
    <property type="protein sequence ID" value="GIG90409.1"/>
    <property type="molecule type" value="Genomic_DNA"/>
</dbReference>
<comment type="caution">
    <text evidence="4">The sequence shown here is derived from an EMBL/GenBank/DDBJ whole genome shotgun (WGS) entry which is preliminary data.</text>
</comment>
<dbReference type="Gene3D" id="2.130.10.10">
    <property type="entry name" value="YVTN repeat-like/Quinoprotein amine dehydrogenase"/>
    <property type="match status" value="4"/>
</dbReference>
<dbReference type="SUPFAM" id="SSF50998">
    <property type="entry name" value="Quinoprotein alcohol dehydrogenase-like"/>
    <property type="match status" value="1"/>
</dbReference>
<accession>A0ABQ4E6W7</accession>
<organism evidence="4 5">
    <name type="scientific">Plantactinospora endophytica</name>
    <dbReference type="NCBI Taxonomy" id="673535"/>
    <lineage>
        <taxon>Bacteria</taxon>
        <taxon>Bacillati</taxon>
        <taxon>Actinomycetota</taxon>
        <taxon>Actinomycetes</taxon>
        <taxon>Micromonosporales</taxon>
        <taxon>Micromonosporaceae</taxon>
        <taxon>Plantactinospora</taxon>
    </lineage>
</organism>
<feature type="repeat" description="WD" evidence="3">
    <location>
        <begin position="805"/>
        <end position="828"/>
    </location>
</feature>
<dbReference type="PRINTS" id="PR00320">
    <property type="entry name" value="GPROTEINBRPT"/>
</dbReference>
<name>A0ABQ4E6W7_9ACTN</name>
<dbReference type="RefSeq" id="WP_203868834.1">
    <property type="nucleotide sequence ID" value="NZ_BONW01000028.1"/>
</dbReference>
<dbReference type="Gene3D" id="3.40.50.300">
    <property type="entry name" value="P-loop containing nucleotide triphosphate hydrolases"/>
    <property type="match status" value="1"/>
</dbReference>
<dbReference type="CDD" id="cd00200">
    <property type="entry name" value="WD40"/>
    <property type="match status" value="2"/>
</dbReference>
<feature type="repeat" description="WD" evidence="3">
    <location>
        <begin position="1022"/>
        <end position="1048"/>
    </location>
</feature>
<dbReference type="PANTHER" id="PTHR44129">
    <property type="entry name" value="WD REPEAT-CONTAINING PROTEIN POP1"/>
    <property type="match status" value="1"/>
</dbReference>
<evidence type="ECO:0000256" key="2">
    <source>
        <dbReference type="ARBA" id="ARBA00022737"/>
    </source>
</evidence>
<dbReference type="InterPro" id="IPR001680">
    <property type="entry name" value="WD40_rpt"/>
</dbReference>
<feature type="repeat" description="WD" evidence="3">
    <location>
        <begin position="1181"/>
        <end position="1224"/>
    </location>
</feature>
<proteinExistence type="predicted"/>
<dbReference type="PROSITE" id="PS50294">
    <property type="entry name" value="WD_REPEATS_REGION"/>
    <property type="match status" value="7"/>
</dbReference>
<sequence>MASAGHTGTATARGSGAIAVSGIAVISEQASQSTAAGQVVAPSEYSWSVAVYRPGGDERPRGAGVVTDAWHVLTCRQIVPQPGRGGRVRLRVAFPTSEPMTMEWREVAAVIYGDGPEDIFNTALLRLAEPVPDGVKPATLRRPPGAALRGRRWWTFGFPDAEYVGGDAHGTIGAALGWGLVRLHSDSMSPLDPGFSGAGLWLPDYGAVAGIVTPGAVDQPGGRAATLHQIAVHLPRPLVHARTTWSLSVIAPQRTSRQRHRERYWVMDSTVREHWLPRARGVSAGGERGHRFRGRRAALTTITNWLDRPVPDRRVLIVTGAPGAGKSAVLGRVVVTADPGIGPTLPADAEVRATQGSVDCAVHAKGKTALDVASEIARAQSLALPDRLEDLAPTLHKALDSQPNPRLNLVVDALDEAATPDEARLIAIGLIQPLVETCADVGVQVVVGTRRRDDNGDLISSFADGAEVVDLDDVAFFDPRDLVDYALATLQLSGEERPGSPYSEDAVARPVAARIGALAQGNFLIAGLIARAHGMFDAEALAPAEVMFTPTVDDALSRYLDRLEPVGGISAKSVLTVLAYVEAPGLTVELWELGLRALETVVTASQLAEFARSSAANFLLETRTPGDGLVYRLFHQALNDALLRRRRNVNRDTDDEQRIVRSWLGHGRQLGWADAPAYLLRSLPLHLARSGRIDDLLTDDEYLLHADLRRLAAVADAATTPDGRRRARLVELTLHAARAVPAERAAMFSVTDALERLDAPLAVGITPPYRASWAASLADDGDVTNEGHTDSVWGVCPLYLDGRTLLASASADYTIRLWDLQDDRAATTLRAHTSGVAKVCTTVVGGRTHLVSAADDHTVRMWNPSTGTVTKVFEGHENLVLAVCDVPVGDRHLVASGSADGTVRLWDPETGEPVHVLGGHRGQVRTVRAVPVGDRNLLASAGRDRVIRLWDPDLGVALRTLEGHDGSIRAMRTIVVAGRTLLASGSADRSVRLWDPLTGELVRTLRGQRGGIWAVCPVRVGENQLLASAADDRSVWLWDPTTGQPLRALAGVESWVWDLTVVDVAGVQLLASGDSRGTVALWDPATGARTRTFAGRSVTSRGMTTLDIGGSPALVTADSDHRVRMRHLRTGATVRVLAGHGGTVRSVCAVPLPDRTLLASGGDDRTVRLWESHAGEPVRILNGHDGPVHSVCAVPLSDRTLLASAGDDRTVRLWEPRTGEPVWVLRGHDGPVRSVCAVLLPDHTLLASAGDDRTVRLWDPRTGHAVRVWEGHHSLVLGICTVLVADRTLLASASADNTVRLWDPDSGSDSPVQVFDGHDNWVFCVSEIRTAAGVRIASGGSDRCIRIWDPVTGRQEMEIPVHRKVWVLLSTPGRLVTTVSSAVLALEIKA</sequence>
<dbReference type="InterPro" id="IPR019775">
    <property type="entry name" value="WD40_repeat_CS"/>
</dbReference>
<dbReference type="InterPro" id="IPR036322">
    <property type="entry name" value="WD40_repeat_dom_sf"/>
</dbReference>
<keyword evidence="1 3" id="KW-0853">WD repeat</keyword>
<gene>
    <name evidence="4" type="ORF">Pen02_53450</name>
</gene>
<dbReference type="InterPro" id="IPR009003">
    <property type="entry name" value="Peptidase_S1_PA"/>
</dbReference>
<keyword evidence="5" id="KW-1185">Reference proteome</keyword>
<dbReference type="Pfam" id="PF00400">
    <property type="entry name" value="WD40"/>
    <property type="match status" value="11"/>
</dbReference>
<feature type="repeat" description="WD" evidence="3">
    <location>
        <begin position="873"/>
        <end position="916"/>
    </location>
</feature>
<feature type="repeat" description="WD" evidence="3">
    <location>
        <begin position="1315"/>
        <end position="1358"/>
    </location>
</feature>
<dbReference type="PROSITE" id="PS00678">
    <property type="entry name" value="WD_REPEATS_1"/>
    <property type="match status" value="1"/>
</dbReference>
<dbReference type="Gene3D" id="2.40.10.10">
    <property type="entry name" value="Trypsin-like serine proteases"/>
    <property type="match status" value="1"/>
</dbReference>
<keyword evidence="2" id="KW-0677">Repeat</keyword>
<dbReference type="InterPro" id="IPR011047">
    <property type="entry name" value="Quinoprotein_ADH-like_sf"/>
</dbReference>
<feature type="repeat" description="WD" evidence="3">
    <location>
        <begin position="829"/>
        <end position="872"/>
    </location>
</feature>
<dbReference type="InterPro" id="IPR020472">
    <property type="entry name" value="WD40_PAC1"/>
</dbReference>